<dbReference type="Proteomes" id="UP000594260">
    <property type="component" value="Unplaced"/>
</dbReference>
<reference evidence="4" key="1">
    <citation type="submission" date="2021-01" db="UniProtKB">
        <authorList>
            <consortium name="EnsemblMetazoa"/>
        </authorList>
    </citation>
    <scope>IDENTIFICATION</scope>
</reference>
<dbReference type="Pfam" id="PF07258">
    <property type="entry name" value="COMM_domain"/>
    <property type="match status" value="1"/>
</dbReference>
<dbReference type="KEGG" id="vde:111247381"/>
<dbReference type="PROSITE" id="PS51269">
    <property type="entry name" value="COMM"/>
    <property type="match status" value="1"/>
</dbReference>
<dbReference type="InterPro" id="IPR017920">
    <property type="entry name" value="COMM"/>
</dbReference>
<dbReference type="OMA" id="IQRTKFN"/>
<evidence type="ECO:0000313" key="5">
    <source>
        <dbReference type="Proteomes" id="UP000594260"/>
    </source>
</evidence>
<evidence type="ECO:0000256" key="1">
    <source>
        <dbReference type="ARBA" id="ARBA00016556"/>
    </source>
</evidence>
<sequence length="207" mass="23508">MNRESVLFFSGRVPKEVSQLSSNLEHIDKPTFRGMVKVLVTEFEGREVTLQMYARLRANAKDPQTFDKAFSGLHRLVKSVVNRDPVELTPEEFKKDLLQLKISDDFSSDLCSALLGGRRQKLQKIAREMQPKFDGLEEIEHKIDVTITSDGTSGSKRWTPCVMLSMKTTSGEVISGEVSIDEFHRLRHGVTQALKLVDIMENRLEGR</sequence>
<dbReference type="RefSeq" id="XP_022653939.1">
    <property type="nucleotide sequence ID" value="XM_022798204.1"/>
</dbReference>
<accession>A0A7M7M6V3</accession>
<dbReference type="PANTHER" id="PTHR15666">
    <property type="entry name" value="COMM DOMAIN CONTAINING PROTEIN 5"/>
    <property type="match status" value="1"/>
</dbReference>
<proteinExistence type="inferred from homology"/>
<comment type="similarity">
    <text evidence="2">Belongs to the COMM domain-containing protein 5 family.</text>
</comment>
<protein>
    <recommendedName>
        <fullName evidence="1">COMM domain-containing protein 5</fullName>
    </recommendedName>
</protein>
<name>A0A7M7M6V3_VARDE</name>
<dbReference type="AlphaFoldDB" id="A0A7M7M6V3"/>
<evidence type="ECO:0000313" key="4">
    <source>
        <dbReference type="EnsemblMetazoa" id="XP_022653939"/>
    </source>
</evidence>
<dbReference type="InParanoid" id="A0A7M7M6V3"/>
<dbReference type="GO" id="GO:0005634">
    <property type="term" value="C:nucleus"/>
    <property type="evidence" value="ECO:0007669"/>
    <property type="project" value="TreeGrafter"/>
</dbReference>
<dbReference type="EnsemblMetazoa" id="XM_022798204">
    <property type="protein sequence ID" value="XP_022653939"/>
    <property type="gene ID" value="LOC111247381"/>
</dbReference>
<organism evidence="4 5">
    <name type="scientific">Varroa destructor</name>
    <name type="common">Honeybee mite</name>
    <dbReference type="NCBI Taxonomy" id="109461"/>
    <lineage>
        <taxon>Eukaryota</taxon>
        <taxon>Metazoa</taxon>
        <taxon>Ecdysozoa</taxon>
        <taxon>Arthropoda</taxon>
        <taxon>Chelicerata</taxon>
        <taxon>Arachnida</taxon>
        <taxon>Acari</taxon>
        <taxon>Parasitiformes</taxon>
        <taxon>Mesostigmata</taxon>
        <taxon>Gamasina</taxon>
        <taxon>Dermanyssoidea</taxon>
        <taxon>Varroidae</taxon>
        <taxon>Varroa</taxon>
    </lineage>
</organism>
<dbReference type="PANTHER" id="PTHR15666:SF1">
    <property type="entry name" value="COMM DOMAIN-CONTAINING PROTEIN 5"/>
    <property type="match status" value="1"/>
</dbReference>
<evidence type="ECO:0000259" key="3">
    <source>
        <dbReference type="PROSITE" id="PS51269"/>
    </source>
</evidence>
<feature type="domain" description="COMM" evidence="3">
    <location>
        <begin position="135"/>
        <end position="201"/>
    </location>
</feature>
<keyword evidence="5" id="KW-1185">Reference proteome</keyword>
<dbReference type="OrthoDB" id="203754at2759"/>
<dbReference type="InterPro" id="IPR037357">
    <property type="entry name" value="COMMD5"/>
</dbReference>
<evidence type="ECO:0000256" key="2">
    <source>
        <dbReference type="ARBA" id="ARBA00093452"/>
    </source>
</evidence>
<dbReference type="GeneID" id="111247381"/>